<reference evidence="1 2" key="1">
    <citation type="submission" date="2010-05" db="EMBL/GenBank/DDBJ databases">
        <title>Complete sequence of Thermoanaerobacter mathranii subsp. mathranii mathranii str. A3.</title>
        <authorList>
            <consortium name="US DOE Joint Genome Institute"/>
            <person name="Lucas S."/>
            <person name="Copeland A."/>
            <person name="Lapidus A."/>
            <person name="Cheng J.-F."/>
            <person name="Bruce D."/>
            <person name="Goodwin L."/>
            <person name="Pitluck S."/>
            <person name="Held B."/>
            <person name="Detter J.C."/>
            <person name="Han C."/>
            <person name="Tapia R."/>
            <person name="Land M."/>
            <person name="Hauser L."/>
            <person name="Kyrpides N."/>
            <person name="Mikhailova N."/>
            <person name="Zhou J."/>
            <person name="Hemme C."/>
            <person name="Woyke T."/>
        </authorList>
    </citation>
    <scope>NUCLEOTIDE SEQUENCE [LARGE SCALE GENOMIC DNA]</scope>
    <source>
        <strain evidence="1 2">A3</strain>
    </source>
</reference>
<dbReference type="Pfam" id="PF09700">
    <property type="entry name" value="Cas_Cmr3"/>
    <property type="match status" value="1"/>
</dbReference>
<dbReference type="InterPro" id="IPR010165">
    <property type="entry name" value="CRISPR-Cmr3_IIIB"/>
</dbReference>
<sequence length="356" mass="40137">MLFEVSPLDNVYFGKGHPFSAGFEGIGSGIFPPAPSVFYGAFATYYLSLNGINPQNLEFVQKNLKIKGIYYKNGEAWYTLVPMDLVKNKEDKEENKLEFLRVGKPLVETDLGDGQINLLYSPNKVENVKGLIDDLAMSNYLKGIKENIFFKPFNDFVTKENKIGIKIDYDKRSSKKGYLYKTDYIKMAKDIKNSLEFVVDVECKDFSFPDTGLVKLGGEGKAAKVSRVNDIPKFLEEKFTEEVKEIITKTGKFKLILVTPSIFQNGWKPDFSKLNIKVKLIAAAIGKPISIGGWDMKNKRPKVMSKAVPAGSVYYYEILEGPIDSLIEKIYECGISDARANEGFGRCLMGEYDWLN</sequence>
<gene>
    <name evidence="1" type="ordered locus">Tmath_0752</name>
</gene>
<dbReference type="Proteomes" id="UP000002064">
    <property type="component" value="Chromosome"/>
</dbReference>
<dbReference type="RefSeq" id="WP_012994798.1">
    <property type="nucleotide sequence ID" value="NC_014209.1"/>
</dbReference>
<accession>A0ABM5LP53</accession>
<dbReference type="Gene3D" id="3.30.70.2940">
    <property type="match status" value="1"/>
</dbReference>
<evidence type="ECO:0000313" key="2">
    <source>
        <dbReference type="Proteomes" id="UP000002064"/>
    </source>
</evidence>
<dbReference type="NCBIfam" id="TIGR01888">
    <property type="entry name" value="cas_cmr3"/>
    <property type="match status" value="1"/>
</dbReference>
<organism evidence="1 2">
    <name type="scientific">Thermoanaerobacter mathranii subsp. mathranii (strain DSM 11426 / CCUG 53645 / CIP 108742 / A3)</name>
    <dbReference type="NCBI Taxonomy" id="583358"/>
    <lineage>
        <taxon>Bacteria</taxon>
        <taxon>Bacillati</taxon>
        <taxon>Bacillota</taxon>
        <taxon>Clostridia</taxon>
        <taxon>Thermoanaerobacterales</taxon>
        <taxon>Thermoanaerobacteraceae</taxon>
        <taxon>Thermoanaerobacter</taxon>
    </lineage>
</organism>
<dbReference type="EMBL" id="CP002032">
    <property type="protein sequence ID" value="ADH60492.1"/>
    <property type="molecule type" value="Genomic_DNA"/>
</dbReference>
<dbReference type="Gene3D" id="2.60.40.4350">
    <property type="match status" value="1"/>
</dbReference>
<dbReference type="InterPro" id="IPR019117">
    <property type="entry name" value="CRISPR-assoc_protein_Cmr3"/>
</dbReference>
<proteinExistence type="predicted"/>
<protein>
    <submittedName>
        <fullName evidence="1">CRISPR-associated protein, Cmr3 family</fullName>
    </submittedName>
</protein>
<keyword evidence="2" id="KW-1185">Reference proteome</keyword>
<name>A0ABM5LP53_THEM3</name>
<evidence type="ECO:0000313" key="1">
    <source>
        <dbReference type="EMBL" id="ADH60492.1"/>
    </source>
</evidence>